<dbReference type="SFLD" id="SFLDF00342">
    <property type="entry name" value="cyclic_dehypoxanthine_futalosi"/>
    <property type="match status" value="1"/>
</dbReference>
<dbReference type="GO" id="GO:0005506">
    <property type="term" value="F:iron ion binding"/>
    <property type="evidence" value="ECO:0007669"/>
    <property type="project" value="UniProtKB-UniRule"/>
</dbReference>
<evidence type="ECO:0000259" key="9">
    <source>
        <dbReference type="PROSITE" id="PS51918"/>
    </source>
</evidence>
<proteinExistence type="inferred from homology"/>
<keyword evidence="3 6" id="KW-0479">Metal-binding</keyword>
<organism evidence="10">
    <name type="scientific">Caldithrix abyssi</name>
    <dbReference type="NCBI Taxonomy" id="187145"/>
    <lineage>
        <taxon>Bacteria</taxon>
        <taxon>Pseudomonadati</taxon>
        <taxon>Calditrichota</taxon>
        <taxon>Calditrichia</taxon>
        <taxon>Calditrichales</taxon>
        <taxon>Calditrichaceae</taxon>
        <taxon>Caldithrix</taxon>
    </lineage>
</organism>
<dbReference type="InterPro" id="IPR034405">
    <property type="entry name" value="F420"/>
</dbReference>
<evidence type="ECO:0000256" key="4">
    <source>
        <dbReference type="ARBA" id="ARBA00023004"/>
    </source>
</evidence>
<dbReference type="SFLD" id="SFLDG01389">
    <property type="entry name" value="menaquinone_synthsis_involved"/>
    <property type="match status" value="1"/>
</dbReference>
<dbReference type="GO" id="GO:0044689">
    <property type="term" value="F:7,8-didemethyl-8-hydroxy-5-deazariboflavin synthase activity"/>
    <property type="evidence" value="ECO:0007669"/>
    <property type="project" value="TreeGrafter"/>
</dbReference>
<comment type="cofactor">
    <cofactor evidence="6 7">
        <name>[4Fe-4S] cluster</name>
        <dbReference type="ChEBI" id="CHEBI:49883"/>
    </cofactor>
    <text evidence="6 7">Binds 1 [4Fe-4S] cluster. The cluster is coordinated with 3 cysteines and an exchangeable S-adenosyl-L-methionine.</text>
</comment>
<evidence type="ECO:0000313" key="10">
    <source>
        <dbReference type="EMBL" id="HHJ52768.1"/>
    </source>
</evidence>
<dbReference type="InterPro" id="IPR045567">
    <property type="entry name" value="CofH/MnqC-like_C"/>
</dbReference>
<comment type="pathway">
    <text evidence="6">Quinol/quinone metabolism; menaquinone biosynthesis.</text>
</comment>
<dbReference type="HAMAP" id="MF_00993">
    <property type="entry name" value="MqnE"/>
    <property type="match status" value="1"/>
</dbReference>
<dbReference type="PROSITE" id="PS51918">
    <property type="entry name" value="RADICAL_SAM"/>
    <property type="match status" value="1"/>
</dbReference>
<dbReference type="PANTHER" id="PTHR43076">
    <property type="entry name" value="FO SYNTHASE (COFH)"/>
    <property type="match status" value="1"/>
</dbReference>
<comment type="catalytic activity">
    <reaction evidence="6">
        <text>3-[(1-carboxyvinyl)-oxy]benzoate + S-adenosyl-L-methionine + H2O = 6-amino-6-deoxyfutalosine + hydrogencarbonate + L-methionine + H(+)</text>
        <dbReference type="Rhea" id="RHEA:33075"/>
        <dbReference type="ChEBI" id="CHEBI:15377"/>
        <dbReference type="ChEBI" id="CHEBI:15378"/>
        <dbReference type="ChEBI" id="CHEBI:17544"/>
        <dbReference type="ChEBI" id="CHEBI:57844"/>
        <dbReference type="ChEBI" id="CHEBI:59789"/>
        <dbReference type="ChEBI" id="CHEBI:64286"/>
        <dbReference type="ChEBI" id="CHEBI:76981"/>
        <dbReference type="EC" id="2.5.1.120"/>
    </reaction>
</comment>
<evidence type="ECO:0000256" key="2">
    <source>
        <dbReference type="ARBA" id="ARBA00022691"/>
    </source>
</evidence>
<dbReference type="GO" id="GO:0102573">
    <property type="term" value="F:aminodeoxyfutalosine synthase activity"/>
    <property type="evidence" value="ECO:0007669"/>
    <property type="project" value="UniProtKB-EC"/>
</dbReference>
<keyword evidence="5 6" id="KW-0411">Iron-sulfur</keyword>
<dbReference type="InterPro" id="IPR007197">
    <property type="entry name" value="rSAM"/>
</dbReference>
<gene>
    <name evidence="6 10" type="primary">mqnE</name>
    <name evidence="10" type="ORF">ENJ89_06195</name>
</gene>
<dbReference type="Pfam" id="PF19288">
    <property type="entry name" value="CofH_C"/>
    <property type="match status" value="1"/>
</dbReference>
<dbReference type="PIRSF" id="PIRSF004762">
    <property type="entry name" value="CHP00423"/>
    <property type="match status" value="1"/>
</dbReference>
<dbReference type="NCBIfam" id="TIGR03700">
    <property type="entry name" value="mena_SCO4494"/>
    <property type="match status" value="1"/>
</dbReference>
<feature type="binding site" evidence="6 7">
    <location>
        <position position="73"/>
    </location>
    <ligand>
        <name>[4Fe-4S] cluster</name>
        <dbReference type="ChEBI" id="CHEBI:49883"/>
        <note>4Fe-4S-S-AdoMet</note>
    </ligand>
</feature>
<dbReference type="InterPro" id="IPR006638">
    <property type="entry name" value="Elp3/MiaA/NifB-like_rSAM"/>
</dbReference>
<accession>A0A7V5UEZ5</accession>
<dbReference type="EMBL" id="DROD01000425">
    <property type="protein sequence ID" value="HHJ52768.1"/>
    <property type="molecule type" value="Genomic_DNA"/>
</dbReference>
<dbReference type="AlphaFoldDB" id="A0A7V5UEZ5"/>
<feature type="binding site" evidence="8">
    <location>
        <position position="72"/>
    </location>
    <ligand>
        <name>S-adenosyl-L-methionine</name>
        <dbReference type="ChEBI" id="CHEBI:59789"/>
    </ligand>
</feature>
<dbReference type="Pfam" id="PF04055">
    <property type="entry name" value="Radical_SAM"/>
    <property type="match status" value="1"/>
</dbReference>
<dbReference type="SFLD" id="SFLDG01064">
    <property type="entry name" value="F420__menaquinone_cofactor_bio"/>
    <property type="match status" value="1"/>
</dbReference>
<dbReference type="InterPro" id="IPR022432">
    <property type="entry name" value="MqnE"/>
</dbReference>
<dbReference type="NCBIfam" id="TIGR00423">
    <property type="entry name" value="CofH family radical SAM protein"/>
    <property type="match status" value="1"/>
</dbReference>
<dbReference type="CDD" id="cd01335">
    <property type="entry name" value="Radical_SAM"/>
    <property type="match status" value="1"/>
</dbReference>
<dbReference type="GO" id="GO:0051539">
    <property type="term" value="F:4 iron, 4 sulfur cluster binding"/>
    <property type="evidence" value="ECO:0007669"/>
    <property type="project" value="UniProtKB-KW"/>
</dbReference>
<keyword evidence="6" id="KW-0474">Menaquinone biosynthesis</keyword>
<feature type="binding site" evidence="8">
    <location>
        <position position="178"/>
    </location>
    <ligand>
        <name>S-adenosyl-L-methionine</name>
        <dbReference type="ChEBI" id="CHEBI:59789"/>
    </ligand>
</feature>
<evidence type="ECO:0000256" key="6">
    <source>
        <dbReference type="HAMAP-Rule" id="MF_00993"/>
    </source>
</evidence>
<dbReference type="PANTHER" id="PTHR43076:SF7">
    <property type="entry name" value="AMINODEOXYFUTALOSINE SYNTHASE"/>
    <property type="match status" value="1"/>
</dbReference>
<keyword evidence="1 6" id="KW-0004">4Fe-4S</keyword>
<reference evidence="10" key="1">
    <citation type="journal article" date="2020" name="mSystems">
        <title>Genome- and Community-Level Interaction Insights into Carbon Utilization and Element Cycling Functions of Hydrothermarchaeota in Hydrothermal Sediment.</title>
        <authorList>
            <person name="Zhou Z."/>
            <person name="Liu Y."/>
            <person name="Xu W."/>
            <person name="Pan J."/>
            <person name="Luo Z.H."/>
            <person name="Li M."/>
        </authorList>
    </citation>
    <scope>NUCLEOTIDE SEQUENCE [LARGE SCALE GENOMIC DNA]</scope>
    <source>
        <strain evidence="10">HyVt-527</strain>
    </source>
</reference>
<protein>
    <recommendedName>
        <fullName evidence="6">Aminodeoxyfutalosine synthase</fullName>
        <shortName evidence="6">AFL synthase</shortName>
        <shortName evidence="6">Aminofutalosine synthase</shortName>
        <ecNumber evidence="6">2.5.1.120</ecNumber>
    </recommendedName>
    <alternativeName>
        <fullName evidence="6">Menaquinone biosynthetic enzyme MqnE</fullName>
    </alternativeName>
</protein>
<name>A0A7V5UEZ5_CALAY</name>
<dbReference type="InterPro" id="IPR020050">
    <property type="entry name" value="FO_synthase_su2"/>
</dbReference>
<keyword evidence="4 6" id="KW-0408">Iron</keyword>
<evidence type="ECO:0000256" key="8">
    <source>
        <dbReference type="PIRSR" id="PIRSR004762-2"/>
    </source>
</evidence>
<comment type="function">
    <text evidence="6">Radical SAM enzyme that catalyzes the addition of the adenosyl radical to the double bond of 3-[(1-carboxyvinyl)oxy]benzoate, leading to aminodeoxyfutalosine (AFL), a key intermediate in the formation of menaquinone (MK, vitamin K2) from chorismate.</text>
</comment>
<feature type="binding site" evidence="6 7">
    <location>
        <position position="70"/>
    </location>
    <ligand>
        <name>[4Fe-4S] cluster</name>
        <dbReference type="ChEBI" id="CHEBI:49883"/>
        <note>4Fe-4S-S-AdoMet</note>
    </ligand>
</feature>
<dbReference type="InterPro" id="IPR058240">
    <property type="entry name" value="rSAM_sf"/>
</dbReference>
<evidence type="ECO:0000256" key="5">
    <source>
        <dbReference type="ARBA" id="ARBA00023014"/>
    </source>
</evidence>
<dbReference type="UniPathway" id="UPA00079"/>
<sequence length="362" mass="41321">MRNSALHDIYDKVAQGQRLNFEDGVRLFRSNDLLIIGKMADMVRKRKNGRNAYYTMNQHINPTNVCRNDCLFCAFYRKDGQEGAYRLSLETVRKKMLERIDENIREVHIVGGLDEKLPYQYYLDVLRVVKEVRPNVNIKAYTAVEIAFLAEISGKSWSEVLDDLIAVGLQAMPGGGAEVFSPRVQRKLFMDKLTADQWIEIHHLAHSKGIRTNATMLYGHIETIEERVEHLIKLREAQDKSGGFLTFIPLAFHPENTRMKKLPAATGFTDLKVMAVSRLLLDNFDHIKAYWVMLGTKIAQVALSFGADDIDGSVVEEKIYHMAGSQSAQMMTRKQLKKLIKDAGFIPIERDALYNQIKKEVA</sequence>
<keyword evidence="6" id="KW-0808">Transferase</keyword>
<evidence type="ECO:0000256" key="7">
    <source>
        <dbReference type="PIRSR" id="PIRSR004762-1"/>
    </source>
</evidence>
<dbReference type="Gene3D" id="3.20.20.70">
    <property type="entry name" value="Aldolase class I"/>
    <property type="match status" value="1"/>
</dbReference>
<dbReference type="SFLD" id="SFLDS00029">
    <property type="entry name" value="Radical_SAM"/>
    <property type="match status" value="1"/>
</dbReference>
<evidence type="ECO:0000256" key="1">
    <source>
        <dbReference type="ARBA" id="ARBA00022485"/>
    </source>
</evidence>
<feature type="domain" description="Radical SAM core" evidence="9">
    <location>
        <begin position="52"/>
        <end position="285"/>
    </location>
</feature>
<dbReference type="GO" id="GO:0009234">
    <property type="term" value="P:menaquinone biosynthetic process"/>
    <property type="evidence" value="ECO:0007669"/>
    <property type="project" value="UniProtKB-UniRule"/>
</dbReference>
<comment type="caution">
    <text evidence="10">The sequence shown here is derived from an EMBL/GenBank/DDBJ whole genome shotgun (WGS) entry which is preliminary data.</text>
</comment>
<dbReference type="InterPro" id="IPR013785">
    <property type="entry name" value="Aldolase_TIM"/>
</dbReference>
<dbReference type="EC" id="2.5.1.120" evidence="6"/>
<keyword evidence="2 6" id="KW-0949">S-adenosyl-L-methionine</keyword>
<dbReference type="SUPFAM" id="SSF102114">
    <property type="entry name" value="Radical SAM enzymes"/>
    <property type="match status" value="1"/>
</dbReference>
<dbReference type="Proteomes" id="UP000886124">
    <property type="component" value="Unassembled WGS sequence"/>
</dbReference>
<comment type="similarity">
    <text evidence="6">Belongs to the radical SAM superfamily. MqnE family.</text>
</comment>
<feature type="binding site" evidence="6 7">
    <location>
        <position position="66"/>
    </location>
    <ligand>
        <name>[4Fe-4S] cluster</name>
        <dbReference type="ChEBI" id="CHEBI:49883"/>
        <note>4Fe-4S-S-AdoMet</note>
    </ligand>
</feature>
<dbReference type="SFLD" id="SFLDF00343">
    <property type="entry name" value="aminofutalosine_synthase_(mqnE"/>
    <property type="match status" value="1"/>
</dbReference>
<evidence type="ECO:0000256" key="3">
    <source>
        <dbReference type="ARBA" id="ARBA00022723"/>
    </source>
</evidence>
<dbReference type="SMART" id="SM00729">
    <property type="entry name" value="Elp3"/>
    <property type="match status" value="1"/>
</dbReference>